<comment type="subcellular location">
    <subcellularLocation>
        <location evidence="1">Nucleus</location>
    </subcellularLocation>
</comment>
<dbReference type="PANTHER" id="PTHR12855:SF10">
    <property type="entry name" value="DNA METHYLTRANSFERASE 1-ASSOCIATED PROTEIN 1"/>
    <property type="match status" value="1"/>
</dbReference>
<dbReference type="SMART" id="SM00717">
    <property type="entry name" value="SANT"/>
    <property type="match status" value="1"/>
</dbReference>
<evidence type="ECO:0000313" key="9">
    <source>
        <dbReference type="EMBL" id="KAF0983750.1"/>
    </source>
</evidence>
<proteinExistence type="predicted"/>
<dbReference type="Gene3D" id="1.10.10.60">
    <property type="entry name" value="Homeodomain-like"/>
    <property type="match status" value="1"/>
</dbReference>
<dbReference type="VEuPathDB" id="AmoebaDB:FDP41_007665"/>
<dbReference type="VEuPathDB" id="AmoebaDB:NfTy_006760"/>
<dbReference type="InterPro" id="IPR032563">
    <property type="entry name" value="DAMP1_SANT-like"/>
</dbReference>
<name>A0A6A5CDV4_NAEFO</name>
<evidence type="ECO:0000256" key="2">
    <source>
        <dbReference type="ARBA" id="ARBA00022853"/>
    </source>
</evidence>
<dbReference type="RefSeq" id="XP_044568463.1">
    <property type="nucleotide sequence ID" value="XM_044711434.1"/>
</dbReference>
<feature type="domain" description="Myb-like" evidence="8">
    <location>
        <begin position="133"/>
        <end position="192"/>
    </location>
</feature>
<dbReference type="PANTHER" id="PTHR12855">
    <property type="entry name" value="DNA METHYLTRANSFERASE 1-ASSOCIATED PROTEIN 1 FAMILY MEMBER"/>
    <property type="match status" value="1"/>
</dbReference>
<keyword evidence="4" id="KW-0804">Transcription</keyword>
<dbReference type="GO" id="GO:0000812">
    <property type="term" value="C:Swr1 complex"/>
    <property type="evidence" value="ECO:0007669"/>
    <property type="project" value="TreeGrafter"/>
</dbReference>
<evidence type="ECO:0000256" key="7">
    <source>
        <dbReference type="SAM" id="MobiDB-lite"/>
    </source>
</evidence>
<sequence>MSDYADLLGVETKKSSTTSIVDQIIRSPKTSSVLKGKQKDVHSMTPLRSPSLETPRRQSAKRKIIQTTDKWRWKAFLNHAREDGTVLYHWTRVDNDDEEQVAPNYPFEILNKKTRVFSYDDDEYKEIIEPLHKDENWSREETDLLFSLCQQYDLRFIVIHDRFCKSELKTQHSLTPRSVEDLKKRYYDISKALLQHRAKKRSIPNDKLKKHPLMAVEYDYDYEVRRKQNLEMLFSRSLETEKKENELREQLKKIEAIKKKRNEEEQQLIRQKQKEEKERLRLETIKTEKQRLLEEKLQLASTPAVLTSMEEIEEKEEKEVAQQQEVNKFDTSLFANMRSGVYSRRELMKNYDDYLYHTAILSKLGFDLNTLMPTRRVHEAFETTLVPLLEKYISLFGKPKIDEYEYSDTSLLTAEEMPAESSSSDSKKKRKKQSGSSEKDSQKKKKKK</sequence>
<keyword evidence="10" id="KW-1185">Reference proteome</keyword>
<dbReference type="VEuPathDB" id="AmoebaDB:NF0016350"/>
<accession>A0A6A5CDV4</accession>
<feature type="region of interest" description="Disordered" evidence="7">
    <location>
        <begin position="412"/>
        <end position="448"/>
    </location>
</feature>
<dbReference type="EMBL" id="VFQX01000004">
    <property type="protein sequence ID" value="KAF0983750.1"/>
    <property type="molecule type" value="Genomic_DNA"/>
</dbReference>
<evidence type="ECO:0000256" key="3">
    <source>
        <dbReference type="ARBA" id="ARBA00023015"/>
    </source>
</evidence>
<keyword evidence="6" id="KW-0175">Coiled coil</keyword>
<evidence type="ECO:0000256" key="5">
    <source>
        <dbReference type="ARBA" id="ARBA00023242"/>
    </source>
</evidence>
<keyword evidence="2" id="KW-0156">Chromatin regulator</keyword>
<organism evidence="9 10">
    <name type="scientific">Naegleria fowleri</name>
    <name type="common">Brain eating amoeba</name>
    <dbReference type="NCBI Taxonomy" id="5763"/>
    <lineage>
        <taxon>Eukaryota</taxon>
        <taxon>Discoba</taxon>
        <taxon>Heterolobosea</taxon>
        <taxon>Tetramitia</taxon>
        <taxon>Eutetramitia</taxon>
        <taxon>Vahlkampfiidae</taxon>
        <taxon>Naegleria</taxon>
    </lineage>
</organism>
<dbReference type="InterPro" id="IPR001005">
    <property type="entry name" value="SANT/Myb"/>
</dbReference>
<keyword evidence="3" id="KW-0805">Transcription regulation</keyword>
<comment type="caution">
    <text evidence="9">The sequence shown here is derived from an EMBL/GenBank/DDBJ whole genome shotgun (WGS) entry which is preliminary data.</text>
</comment>
<dbReference type="InterPro" id="IPR027109">
    <property type="entry name" value="Swc4/Dmap1"/>
</dbReference>
<evidence type="ECO:0000259" key="8">
    <source>
        <dbReference type="SMART" id="SM00717"/>
    </source>
</evidence>
<dbReference type="GO" id="GO:0003714">
    <property type="term" value="F:transcription corepressor activity"/>
    <property type="evidence" value="ECO:0007669"/>
    <property type="project" value="TreeGrafter"/>
</dbReference>
<dbReference type="Pfam" id="PF16282">
    <property type="entry name" value="SANT_DAMP1_like"/>
    <property type="match status" value="1"/>
</dbReference>
<dbReference type="GeneID" id="68114883"/>
<feature type="region of interest" description="Disordered" evidence="7">
    <location>
        <begin position="31"/>
        <end position="60"/>
    </location>
</feature>
<reference evidence="9 10" key="1">
    <citation type="journal article" date="2019" name="Sci. Rep.">
        <title>Nanopore sequencing improves the draft genome of the human pathogenic amoeba Naegleria fowleri.</title>
        <authorList>
            <person name="Liechti N."/>
            <person name="Schurch N."/>
            <person name="Bruggmann R."/>
            <person name="Wittwer M."/>
        </authorList>
    </citation>
    <scope>NUCLEOTIDE SEQUENCE [LARGE SCALE GENOMIC DNA]</scope>
    <source>
        <strain evidence="9 10">ATCC 30894</strain>
    </source>
</reference>
<evidence type="ECO:0000256" key="1">
    <source>
        <dbReference type="ARBA" id="ARBA00004123"/>
    </source>
</evidence>
<gene>
    <name evidence="9" type="ORF">FDP41_007665</name>
</gene>
<dbReference type="AlphaFoldDB" id="A0A6A5CDV4"/>
<evidence type="ECO:0000256" key="6">
    <source>
        <dbReference type="SAM" id="Coils"/>
    </source>
</evidence>
<evidence type="ECO:0000256" key="4">
    <source>
        <dbReference type="ARBA" id="ARBA00023163"/>
    </source>
</evidence>
<dbReference type="OrthoDB" id="19740at2759"/>
<evidence type="ECO:0000313" key="10">
    <source>
        <dbReference type="Proteomes" id="UP000444721"/>
    </source>
</evidence>
<dbReference type="GO" id="GO:0006281">
    <property type="term" value="P:DNA repair"/>
    <property type="evidence" value="ECO:0007669"/>
    <property type="project" value="InterPro"/>
</dbReference>
<dbReference type="VEuPathDB" id="AmoebaDB:NF0016340"/>
<feature type="coiled-coil region" evidence="6">
    <location>
        <begin position="237"/>
        <end position="326"/>
    </location>
</feature>
<dbReference type="GO" id="GO:0035267">
    <property type="term" value="C:NuA4 histone acetyltransferase complex"/>
    <property type="evidence" value="ECO:0007669"/>
    <property type="project" value="InterPro"/>
</dbReference>
<dbReference type="OMA" id="YDYEVRR"/>
<dbReference type="Proteomes" id="UP000444721">
    <property type="component" value="Unassembled WGS sequence"/>
</dbReference>
<protein>
    <recommendedName>
        <fullName evidence="8">Myb-like domain-containing protein</fullName>
    </recommendedName>
</protein>
<dbReference type="GO" id="GO:0006338">
    <property type="term" value="P:chromatin remodeling"/>
    <property type="evidence" value="ECO:0007669"/>
    <property type="project" value="InterPro"/>
</dbReference>
<keyword evidence="5" id="KW-0539">Nucleus</keyword>
<dbReference type="GO" id="GO:0000122">
    <property type="term" value="P:negative regulation of transcription by RNA polymerase II"/>
    <property type="evidence" value="ECO:0007669"/>
    <property type="project" value="TreeGrafter"/>
</dbReference>